<reference evidence="2" key="1">
    <citation type="submission" date="2022-11" db="UniProtKB">
        <authorList>
            <consortium name="WormBaseParasite"/>
        </authorList>
    </citation>
    <scope>IDENTIFICATION</scope>
</reference>
<dbReference type="Proteomes" id="UP000887565">
    <property type="component" value="Unplaced"/>
</dbReference>
<dbReference type="WBParaSite" id="nRc.2.0.1.t23801-RA">
    <property type="protein sequence ID" value="nRc.2.0.1.t23801-RA"/>
    <property type="gene ID" value="nRc.2.0.1.g23801"/>
</dbReference>
<evidence type="ECO:0000313" key="2">
    <source>
        <dbReference type="WBParaSite" id="nRc.2.0.1.t23801-RA"/>
    </source>
</evidence>
<protein>
    <submittedName>
        <fullName evidence="2">Uncharacterized protein</fullName>
    </submittedName>
</protein>
<evidence type="ECO:0000313" key="1">
    <source>
        <dbReference type="Proteomes" id="UP000887565"/>
    </source>
</evidence>
<keyword evidence="1" id="KW-1185">Reference proteome</keyword>
<name>A0A915JDX4_ROMCU</name>
<proteinExistence type="predicted"/>
<dbReference type="AlphaFoldDB" id="A0A915JDX4"/>
<organism evidence="1 2">
    <name type="scientific">Romanomermis culicivorax</name>
    <name type="common">Nematode worm</name>
    <dbReference type="NCBI Taxonomy" id="13658"/>
    <lineage>
        <taxon>Eukaryota</taxon>
        <taxon>Metazoa</taxon>
        <taxon>Ecdysozoa</taxon>
        <taxon>Nematoda</taxon>
        <taxon>Enoplea</taxon>
        <taxon>Dorylaimia</taxon>
        <taxon>Mermithida</taxon>
        <taxon>Mermithoidea</taxon>
        <taxon>Mermithidae</taxon>
        <taxon>Romanomermis</taxon>
    </lineage>
</organism>
<sequence>MAKHRLEYSKTYADCQIAAAATDRDLTDHKPAALDKSFPGHTAQQKLEFALN</sequence>
<accession>A0A915JDX4</accession>